<keyword evidence="1" id="KW-0812">Transmembrane</keyword>
<keyword evidence="1" id="KW-1133">Transmembrane helix</keyword>
<name>A0AAU8WME2_9VIBR</name>
<evidence type="ECO:0000313" key="2">
    <source>
        <dbReference type="EMBL" id="ASK53405.1"/>
    </source>
</evidence>
<protein>
    <submittedName>
        <fullName evidence="2">Uncharacterized protein</fullName>
    </submittedName>
</protein>
<keyword evidence="3" id="KW-1185">Reference proteome</keyword>
<evidence type="ECO:0000313" key="3">
    <source>
        <dbReference type="Proteomes" id="UP000198371"/>
    </source>
</evidence>
<dbReference type="EMBL" id="CP022352">
    <property type="protein sequence ID" value="ASK53405.1"/>
    <property type="molecule type" value="Genomic_DNA"/>
</dbReference>
<keyword evidence="1" id="KW-0472">Membrane</keyword>
<proteinExistence type="predicted"/>
<reference evidence="2 3" key="2">
    <citation type="submission" date="2017-06" db="EMBL/GenBank/DDBJ databases">
        <title>Complete genome sequence of Vibrio sp. 2521-89, a close relative of Vibrio cholerae isolated from lake water in New Mexico, USA.</title>
        <authorList>
            <person name="Liang K."/>
            <person name="Orata F.D."/>
            <person name="Winkjer N.S."/>
            <person name="Tarr C.L."/>
            <person name="Boucher Y."/>
        </authorList>
    </citation>
    <scope>NUCLEOTIDE SEQUENCE [LARGE SCALE GENOMIC DNA]</scope>
    <source>
        <strain evidence="2 3">2521-89</strain>
    </source>
</reference>
<sequence>MELDLKITMWERFRGFVSRNPEEYWFNHFTDEEKKLRKMDVWELAEVICDGSISSQRDERKIVAEYMLQQRLAKIQSNATYVSALTSAIFGVVGVIVGALLNS</sequence>
<evidence type="ECO:0000256" key="1">
    <source>
        <dbReference type="SAM" id="Phobius"/>
    </source>
</evidence>
<dbReference type="AlphaFoldDB" id="A0AAU8WME2"/>
<accession>A0AAU8WME2</accession>
<gene>
    <name evidence="2" type="ORF">CEQ48_00765</name>
</gene>
<reference evidence="3" key="1">
    <citation type="journal article" date="2017" name="Genome Announc.">
        <title>Complete Genome Sequence of Vibrio sp. Strain 2521-89, a Close Relative of Vibrio cholerae Isolated from Lake Water in New Mexico, USA.</title>
        <authorList>
            <person name="Liang K."/>
            <person name="Orata F.D."/>
            <person name="Winkjer N.S."/>
            <person name="Rowe L.A."/>
            <person name="Tarr C.L."/>
            <person name="Boucher Y."/>
        </authorList>
    </citation>
    <scope>NUCLEOTIDE SEQUENCE [LARGE SCALE GENOMIC DNA]</scope>
    <source>
        <strain evidence="3">2521-89</strain>
    </source>
</reference>
<dbReference type="KEGG" id="vti:CEQ48_00765"/>
<dbReference type="Proteomes" id="UP000198371">
    <property type="component" value="Chromosome 2"/>
</dbReference>
<organism evidence="2 3">
    <name type="scientific">Vibrio tarriae</name>
    <dbReference type="NCBI Taxonomy" id="2014742"/>
    <lineage>
        <taxon>Bacteria</taxon>
        <taxon>Pseudomonadati</taxon>
        <taxon>Pseudomonadota</taxon>
        <taxon>Gammaproteobacteria</taxon>
        <taxon>Vibrionales</taxon>
        <taxon>Vibrionaceae</taxon>
        <taxon>Vibrio</taxon>
    </lineage>
</organism>
<feature type="transmembrane region" description="Helical" evidence="1">
    <location>
        <begin position="79"/>
        <end position="101"/>
    </location>
</feature>